<evidence type="ECO:0000256" key="7">
    <source>
        <dbReference type="PIRSR" id="PIRSR001155-2"/>
    </source>
</evidence>
<keyword evidence="3 10" id="KW-0720">Serine protease</keyword>
<dbReference type="PANTHER" id="PTHR24252">
    <property type="entry name" value="ACROSIN-RELATED"/>
    <property type="match status" value="1"/>
</dbReference>
<protein>
    <submittedName>
        <fullName evidence="14">CTRB1 protein</fullName>
    </submittedName>
</protein>
<feature type="disulfide bond" evidence="7">
    <location>
        <begin position="444"/>
        <end position="458"/>
    </location>
</feature>
<dbReference type="PRINTS" id="PR00722">
    <property type="entry name" value="CHYMOTRYPSIN"/>
</dbReference>
<dbReference type="AlphaFoldDB" id="A0A8S4MQK7"/>
<feature type="binding site" evidence="8">
    <location>
        <position position="85"/>
    </location>
    <ligand>
        <name>Ca(2+)</name>
        <dbReference type="ChEBI" id="CHEBI:29108"/>
        <label>3</label>
    </ligand>
</feature>
<keyword evidence="8" id="KW-0106">Calcium</keyword>
<feature type="domain" description="CUB" evidence="12">
    <location>
        <begin position="24"/>
        <end position="136"/>
    </location>
</feature>
<evidence type="ECO:0000256" key="2">
    <source>
        <dbReference type="ARBA" id="ARBA00022801"/>
    </source>
</evidence>
<dbReference type="GO" id="GO:0004252">
    <property type="term" value="F:serine-type endopeptidase activity"/>
    <property type="evidence" value="ECO:0007669"/>
    <property type="project" value="InterPro"/>
</dbReference>
<dbReference type="InterPro" id="IPR001254">
    <property type="entry name" value="Trypsin_dom"/>
</dbReference>
<evidence type="ECO:0000256" key="1">
    <source>
        <dbReference type="ARBA" id="ARBA00022670"/>
    </source>
</evidence>
<dbReference type="InterPro" id="IPR033116">
    <property type="entry name" value="TRYPSIN_SER"/>
</dbReference>
<dbReference type="InterPro" id="IPR024175">
    <property type="entry name" value="Pept_S1A_C1r/C1S/mannan-bd"/>
</dbReference>
<dbReference type="PROSITE" id="PS00135">
    <property type="entry name" value="TRYPSIN_SER"/>
    <property type="match status" value="1"/>
</dbReference>
<dbReference type="InterPro" id="IPR035914">
    <property type="entry name" value="Sperma_CUB_dom_sf"/>
</dbReference>
<keyword evidence="11" id="KW-0732">Signal</keyword>
<gene>
    <name evidence="14" type="primary">CTRB1</name>
    <name evidence="14" type="ORF">BLAG_LOCUS26455</name>
</gene>
<dbReference type="CDD" id="cd00041">
    <property type="entry name" value="CUB"/>
    <property type="match status" value="2"/>
</dbReference>
<keyword evidence="5 7" id="KW-1015">Disulfide bond</keyword>
<keyword evidence="15" id="KW-1185">Reference proteome</keyword>
<reference evidence="14" key="1">
    <citation type="submission" date="2022-01" db="EMBL/GenBank/DDBJ databases">
        <authorList>
            <person name="Braso-Vives M."/>
        </authorList>
    </citation>
    <scope>NUCLEOTIDE SEQUENCE</scope>
</reference>
<dbReference type="EMBL" id="CAKMNS010000458">
    <property type="protein sequence ID" value="CAH1277763.1"/>
    <property type="molecule type" value="Genomic_DNA"/>
</dbReference>
<evidence type="ECO:0000256" key="11">
    <source>
        <dbReference type="SAM" id="SignalP"/>
    </source>
</evidence>
<feature type="chain" id="PRO_5035805199" evidence="11">
    <location>
        <begin position="22"/>
        <end position="522"/>
    </location>
</feature>
<dbReference type="InterPro" id="IPR043504">
    <property type="entry name" value="Peptidase_S1_PA_chymotrypsin"/>
</dbReference>
<dbReference type="PANTHER" id="PTHR24252:SF7">
    <property type="entry name" value="HYALIN"/>
    <property type="match status" value="1"/>
</dbReference>
<evidence type="ECO:0000313" key="14">
    <source>
        <dbReference type="EMBL" id="CAH1277763.1"/>
    </source>
</evidence>
<dbReference type="FunFam" id="2.40.10.10:FF:000181">
    <property type="entry name" value="Chymotrypsinogen A"/>
    <property type="match status" value="1"/>
</dbReference>
<organism evidence="14 15">
    <name type="scientific">Branchiostoma lanceolatum</name>
    <name type="common">Common lancelet</name>
    <name type="synonym">Amphioxus lanceolatum</name>
    <dbReference type="NCBI Taxonomy" id="7740"/>
    <lineage>
        <taxon>Eukaryota</taxon>
        <taxon>Metazoa</taxon>
        <taxon>Chordata</taxon>
        <taxon>Cephalochordata</taxon>
        <taxon>Leptocardii</taxon>
        <taxon>Amphioxiformes</taxon>
        <taxon>Branchiostomatidae</taxon>
        <taxon>Branchiostoma</taxon>
    </lineage>
</organism>
<dbReference type="SMART" id="SM00042">
    <property type="entry name" value="CUB"/>
    <property type="match status" value="2"/>
</dbReference>
<evidence type="ECO:0000256" key="10">
    <source>
        <dbReference type="RuleBase" id="RU363034"/>
    </source>
</evidence>
<dbReference type="InterPro" id="IPR000859">
    <property type="entry name" value="CUB_dom"/>
</dbReference>
<evidence type="ECO:0000259" key="12">
    <source>
        <dbReference type="PROSITE" id="PS01180"/>
    </source>
</evidence>
<feature type="domain" description="Peptidase S1" evidence="13">
    <location>
        <begin position="289"/>
        <end position="519"/>
    </location>
</feature>
<evidence type="ECO:0000256" key="9">
    <source>
        <dbReference type="PROSITE-ProRule" id="PRU00059"/>
    </source>
</evidence>
<evidence type="ECO:0000256" key="3">
    <source>
        <dbReference type="ARBA" id="ARBA00022825"/>
    </source>
</evidence>
<keyword evidence="8" id="KW-0479">Metal-binding</keyword>
<evidence type="ECO:0000256" key="8">
    <source>
        <dbReference type="PIRSR" id="PIRSR001155-4"/>
    </source>
</evidence>
<dbReference type="InterPro" id="IPR009003">
    <property type="entry name" value="Peptidase_S1_PA"/>
</dbReference>
<feature type="disulfide bond" evidence="7">
    <location>
        <begin position="467"/>
        <end position="496"/>
    </location>
</feature>
<feature type="domain" description="CUB" evidence="12">
    <location>
        <begin position="138"/>
        <end position="249"/>
    </location>
</feature>
<evidence type="ECO:0000256" key="4">
    <source>
        <dbReference type="ARBA" id="ARBA00023145"/>
    </source>
</evidence>
<dbReference type="OrthoDB" id="5918597at2759"/>
<dbReference type="PROSITE" id="PS50240">
    <property type="entry name" value="TRYPSIN_DOM"/>
    <property type="match status" value="1"/>
</dbReference>
<evidence type="ECO:0000259" key="13">
    <source>
        <dbReference type="PROSITE" id="PS50240"/>
    </source>
</evidence>
<evidence type="ECO:0000256" key="5">
    <source>
        <dbReference type="ARBA" id="ARBA00023157"/>
    </source>
</evidence>
<feature type="active site" description="Charge relay system" evidence="6">
    <location>
        <position position="471"/>
    </location>
</feature>
<feature type="signal peptide" evidence="11">
    <location>
        <begin position="1"/>
        <end position="21"/>
    </location>
</feature>
<sequence>MGIGQVMMIVAVLVAAKAAEAKSCGGTFSGSAGVVTSPGYPASYGANLRCEYVFTAEPGQVTQVVFESFALQEKSGWWLFKTCRDYVEVYDGDNQIGKYCGDDSPGIISTSSELRVVFTSDDNTEAPGFFASFIRTACGGIFSGDVGKASSPDYPENYANNLNCEYVFPADGRMLTISFEEFSLEGKTGWFFNRKCRDSITVYDGDNKLGEYCGDDRPETITTVSDVRLVFTTNKDKTDYGFFAVYTRIDDVVITLPPTDPPLNTDAPTAGRCGISRIQPRDLPGQNRIVNGQEAIPHSWPWQISLQTSDGDHFCGGSLVTENWVITAAHCKPNPSAHLVVLGEHDRDSNSEITQRIRIEKSISHPQYVPTDSAPDYDICLVKLATPARIGETVSPVCLPGATDSFGPEEDCYVSGWGKTSGFGFSTARKLQQARTELLSTPTCRNTWGSSITDRMICAGADGTSACQGDSGGPLVCQRAGAWQLVGVVSWGGAFCSTWRPAVFARVTELREWLDQNMAENN</sequence>
<evidence type="ECO:0000313" key="15">
    <source>
        <dbReference type="Proteomes" id="UP000838412"/>
    </source>
</evidence>
<keyword evidence="1 10" id="KW-0645">Protease</keyword>
<dbReference type="PIRSF" id="PIRSF001155">
    <property type="entry name" value="C1r_C1s_MASP"/>
    <property type="match status" value="1"/>
</dbReference>
<dbReference type="SUPFAM" id="SSF50494">
    <property type="entry name" value="Trypsin-like serine proteases"/>
    <property type="match status" value="1"/>
</dbReference>
<dbReference type="GO" id="GO:0046872">
    <property type="term" value="F:metal ion binding"/>
    <property type="evidence" value="ECO:0007669"/>
    <property type="project" value="UniProtKB-KW"/>
</dbReference>
<dbReference type="FunFam" id="2.40.10.10:FF:000176">
    <property type="entry name" value="Chymotrypsinogen A"/>
    <property type="match status" value="1"/>
</dbReference>
<dbReference type="Proteomes" id="UP000838412">
    <property type="component" value="Unassembled WGS sequence"/>
</dbReference>
<keyword evidence="4" id="KW-0865">Zymogen</keyword>
<feature type="active site" description="Charge relay system" evidence="6">
    <location>
        <position position="378"/>
    </location>
</feature>
<dbReference type="Gene3D" id="2.60.120.290">
    <property type="entry name" value="Spermadhesin, CUB domain"/>
    <property type="match status" value="2"/>
</dbReference>
<keyword evidence="2 10" id="KW-0378">Hydrolase</keyword>
<feature type="disulfide bond" evidence="7">
    <location>
        <begin position="83"/>
        <end position="100"/>
    </location>
</feature>
<feature type="binding site" evidence="8">
    <location>
        <position position="121"/>
    </location>
    <ligand>
        <name>Ca(2+)</name>
        <dbReference type="ChEBI" id="CHEBI:29108"/>
        <label>3</label>
    </ligand>
</feature>
<dbReference type="InterPro" id="IPR001314">
    <property type="entry name" value="Peptidase_S1A"/>
</dbReference>
<accession>A0A8S4MQK7</accession>
<dbReference type="GO" id="GO:0005576">
    <property type="term" value="C:extracellular region"/>
    <property type="evidence" value="ECO:0007669"/>
    <property type="project" value="InterPro"/>
</dbReference>
<dbReference type="Pfam" id="PF00089">
    <property type="entry name" value="Trypsin"/>
    <property type="match status" value="1"/>
</dbReference>
<dbReference type="InterPro" id="IPR018114">
    <property type="entry name" value="TRYPSIN_HIS"/>
</dbReference>
<dbReference type="GO" id="GO:0006956">
    <property type="term" value="P:complement activation"/>
    <property type="evidence" value="ECO:0007669"/>
    <property type="project" value="InterPro"/>
</dbReference>
<feature type="active site" description="Charge relay system" evidence="6">
    <location>
        <position position="330"/>
    </location>
</feature>
<dbReference type="SUPFAM" id="SSF49854">
    <property type="entry name" value="Spermadhesin, CUB domain"/>
    <property type="match status" value="2"/>
</dbReference>
<name>A0A8S4MQK7_BRALA</name>
<dbReference type="GO" id="GO:0006508">
    <property type="term" value="P:proteolysis"/>
    <property type="evidence" value="ECO:0007669"/>
    <property type="project" value="UniProtKB-KW"/>
</dbReference>
<comment type="caution">
    <text evidence="14">The sequence shown here is derived from an EMBL/GenBank/DDBJ whole genome shotgun (WGS) entry which is preliminary data.</text>
</comment>
<dbReference type="PROSITE" id="PS01180">
    <property type="entry name" value="CUB"/>
    <property type="match status" value="2"/>
</dbReference>
<dbReference type="Pfam" id="PF00431">
    <property type="entry name" value="CUB"/>
    <property type="match status" value="2"/>
</dbReference>
<dbReference type="PROSITE" id="PS00134">
    <property type="entry name" value="TRYPSIN_HIS"/>
    <property type="match status" value="1"/>
</dbReference>
<dbReference type="FunFam" id="2.60.120.290:FF:000005">
    <property type="entry name" value="Procollagen C-endopeptidase enhancer 1"/>
    <property type="match status" value="1"/>
</dbReference>
<dbReference type="SMART" id="SM00020">
    <property type="entry name" value="Tryp_SPc"/>
    <property type="match status" value="1"/>
</dbReference>
<dbReference type="Gene3D" id="2.40.10.10">
    <property type="entry name" value="Trypsin-like serine proteases"/>
    <property type="match status" value="1"/>
</dbReference>
<evidence type="ECO:0000256" key="6">
    <source>
        <dbReference type="PIRSR" id="PIRSR001155-1"/>
    </source>
</evidence>
<comment type="caution">
    <text evidence="9">Lacks conserved residue(s) required for the propagation of feature annotation.</text>
</comment>
<dbReference type="CDD" id="cd00190">
    <property type="entry name" value="Tryp_SPc"/>
    <property type="match status" value="1"/>
</dbReference>
<proteinExistence type="predicted"/>